<feature type="domain" description="Glutamine amidotransferase type-2" evidence="1">
    <location>
        <begin position="3"/>
        <end position="234"/>
    </location>
</feature>
<dbReference type="Gene3D" id="3.60.20.10">
    <property type="entry name" value="Glutamine Phosphoribosylpyrophosphate, subunit 1, domain 1"/>
    <property type="match status" value="1"/>
</dbReference>
<protein>
    <submittedName>
        <fullName evidence="2">Glucosamine 6-phosphate synthetase</fullName>
    </submittedName>
</protein>
<dbReference type="InterPro" id="IPR029055">
    <property type="entry name" value="Ntn_hydrolases_N"/>
</dbReference>
<reference evidence="2 3" key="1">
    <citation type="submission" date="2020-08" db="EMBL/GenBank/DDBJ databases">
        <title>Bridging the membrane lipid divide: bacteria of the FCB group superphylum have the potential to synthesize archaeal ether lipids.</title>
        <authorList>
            <person name="Villanueva L."/>
            <person name="Von Meijenfeldt F.A.B."/>
            <person name="Westbye A.B."/>
            <person name="Yadav S."/>
            <person name="Hopmans E.C."/>
            <person name="Dutilh B.E."/>
            <person name="Sinninghe Damste J.S."/>
        </authorList>
    </citation>
    <scope>NUCLEOTIDE SEQUENCE [LARGE SCALE GENOMIC DNA]</scope>
    <source>
        <strain evidence="2">NIOZ-UU36</strain>
    </source>
</reference>
<dbReference type="AlphaFoldDB" id="A0A8J6TJN0"/>
<organism evidence="2 3">
    <name type="scientific">Candidatus Desulfolinea nitratireducens</name>
    <dbReference type="NCBI Taxonomy" id="2841698"/>
    <lineage>
        <taxon>Bacteria</taxon>
        <taxon>Bacillati</taxon>
        <taxon>Chloroflexota</taxon>
        <taxon>Anaerolineae</taxon>
        <taxon>Anaerolineales</taxon>
        <taxon>Anaerolineales incertae sedis</taxon>
        <taxon>Candidatus Desulfolinea</taxon>
    </lineage>
</organism>
<dbReference type="CDD" id="cd00352">
    <property type="entry name" value="Gn_AT_II"/>
    <property type="match status" value="1"/>
</dbReference>
<evidence type="ECO:0000259" key="1">
    <source>
        <dbReference type="PROSITE" id="PS51278"/>
    </source>
</evidence>
<evidence type="ECO:0000313" key="3">
    <source>
        <dbReference type="Proteomes" id="UP000614469"/>
    </source>
</evidence>
<sequence>MMCGLAGIILGNKERKEDDFEWIKESMTSLLVRSQARGPHATGIAVIRRDGTYQLLKRPLPAEAFVETQEYEDVMAEIDDKVSIIMGHTRYRTIGTEKKSENNHPIRAGKIIGTHNGTIYNAAYIADMHGLNRFADVDSEVLFRVANKFRNPIHFESKLKNFRGQMTAVMVNLNRPNKIRIYKGNKPFSMLWIDELDIMIYASNSDYFESVEAEDYTTHDYRFKPNRAIQFNTEKELKMKVSNFKFIPTVRQPNTIFQNMVTLLS</sequence>
<comment type="caution">
    <text evidence="2">The sequence shown here is derived from an EMBL/GenBank/DDBJ whole genome shotgun (WGS) entry which is preliminary data.</text>
</comment>
<evidence type="ECO:0000313" key="2">
    <source>
        <dbReference type="EMBL" id="MBC8336675.1"/>
    </source>
</evidence>
<dbReference type="Pfam" id="PF13522">
    <property type="entry name" value="GATase_6"/>
    <property type="match status" value="1"/>
</dbReference>
<dbReference type="Proteomes" id="UP000614469">
    <property type="component" value="Unassembled WGS sequence"/>
</dbReference>
<dbReference type="SUPFAM" id="SSF56235">
    <property type="entry name" value="N-terminal nucleophile aminohydrolases (Ntn hydrolases)"/>
    <property type="match status" value="1"/>
</dbReference>
<proteinExistence type="predicted"/>
<dbReference type="InterPro" id="IPR017932">
    <property type="entry name" value="GATase_2_dom"/>
</dbReference>
<accession>A0A8J6TJN0</accession>
<gene>
    <name evidence="2" type="ORF">H8E29_15545</name>
</gene>
<dbReference type="PROSITE" id="PS51278">
    <property type="entry name" value="GATASE_TYPE_2"/>
    <property type="match status" value="1"/>
</dbReference>
<dbReference type="EMBL" id="JACNJN010000182">
    <property type="protein sequence ID" value="MBC8336675.1"/>
    <property type="molecule type" value="Genomic_DNA"/>
</dbReference>
<name>A0A8J6TJN0_9CHLR</name>